<dbReference type="EMBL" id="MHRF01000013">
    <property type="protein sequence ID" value="OHA17798.1"/>
    <property type="molecule type" value="Genomic_DNA"/>
</dbReference>
<comment type="caution">
    <text evidence="1">The sequence shown here is derived from an EMBL/GenBank/DDBJ whole genome shotgun (WGS) entry which is preliminary data.</text>
</comment>
<dbReference type="AlphaFoldDB" id="A0A1G2M1N7"/>
<protein>
    <submittedName>
        <fullName evidence="1">Uncharacterized protein</fullName>
    </submittedName>
</protein>
<evidence type="ECO:0000313" key="1">
    <source>
        <dbReference type="EMBL" id="OHA17798.1"/>
    </source>
</evidence>
<gene>
    <name evidence="1" type="ORF">A2664_04305</name>
</gene>
<dbReference type="STRING" id="1802301.A2664_04305"/>
<accession>A0A1G2M1N7</accession>
<dbReference type="Proteomes" id="UP000178873">
    <property type="component" value="Unassembled WGS sequence"/>
</dbReference>
<sequence>MLLEHNPQFAHAFINILEFEPRFWFKVPGIIPARLATLNLVTNNYDSDIMTDKKAIQILKKMLDKKSLTTDERGAILTAIGVLGWTLLAEDRIKRIGKSRRAKMERDAQV</sequence>
<reference evidence="1 2" key="1">
    <citation type="journal article" date="2016" name="Nat. Commun.">
        <title>Thousands of microbial genomes shed light on interconnected biogeochemical processes in an aquifer system.</title>
        <authorList>
            <person name="Anantharaman K."/>
            <person name="Brown C.T."/>
            <person name="Hug L.A."/>
            <person name="Sharon I."/>
            <person name="Castelle C.J."/>
            <person name="Probst A.J."/>
            <person name="Thomas B.C."/>
            <person name="Singh A."/>
            <person name="Wilkins M.J."/>
            <person name="Karaoz U."/>
            <person name="Brodie E.L."/>
            <person name="Williams K.H."/>
            <person name="Hubbard S.S."/>
            <person name="Banfield J.F."/>
        </authorList>
    </citation>
    <scope>NUCLEOTIDE SEQUENCE [LARGE SCALE GENOMIC DNA]</scope>
</reference>
<name>A0A1G2M1N7_9BACT</name>
<organism evidence="1 2">
    <name type="scientific">Candidatus Taylorbacteria bacterium RIFCSPHIGHO2_01_FULL_46_22b</name>
    <dbReference type="NCBI Taxonomy" id="1802301"/>
    <lineage>
        <taxon>Bacteria</taxon>
        <taxon>Candidatus Tayloriibacteriota</taxon>
    </lineage>
</organism>
<proteinExistence type="predicted"/>
<evidence type="ECO:0000313" key="2">
    <source>
        <dbReference type="Proteomes" id="UP000178873"/>
    </source>
</evidence>